<organism evidence="11 12">
    <name type="scientific">Catalinimonas alkaloidigena</name>
    <dbReference type="NCBI Taxonomy" id="1075417"/>
    <lineage>
        <taxon>Bacteria</taxon>
        <taxon>Pseudomonadati</taxon>
        <taxon>Bacteroidota</taxon>
        <taxon>Cytophagia</taxon>
        <taxon>Cytophagales</taxon>
        <taxon>Catalimonadaceae</taxon>
        <taxon>Catalinimonas</taxon>
    </lineage>
</organism>
<keyword evidence="5 9" id="KW-0963">Cytoplasm</keyword>
<gene>
    <name evidence="9" type="primary">hisA</name>
    <name evidence="11" type="ORF">SAMN05421823_103610</name>
</gene>
<dbReference type="GO" id="GO:0000162">
    <property type="term" value="P:L-tryptophan biosynthetic process"/>
    <property type="evidence" value="ECO:0007669"/>
    <property type="project" value="TreeGrafter"/>
</dbReference>
<dbReference type="InterPro" id="IPR013785">
    <property type="entry name" value="Aldolase_TIM"/>
</dbReference>
<dbReference type="InterPro" id="IPR023016">
    <property type="entry name" value="HisA/PriA"/>
</dbReference>
<dbReference type="UniPathway" id="UPA00031">
    <property type="reaction ID" value="UER00009"/>
</dbReference>
<comment type="catalytic activity">
    <reaction evidence="1 9">
        <text>1-(5-phospho-beta-D-ribosyl)-5-[(5-phospho-beta-D-ribosylamino)methylideneamino]imidazole-4-carboxamide = 5-[(5-phospho-1-deoxy-D-ribulos-1-ylimino)methylamino]-1-(5-phospho-beta-D-ribosyl)imidazole-4-carboxamide</text>
        <dbReference type="Rhea" id="RHEA:15469"/>
        <dbReference type="ChEBI" id="CHEBI:58435"/>
        <dbReference type="ChEBI" id="CHEBI:58525"/>
        <dbReference type="EC" id="5.3.1.16"/>
    </reaction>
</comment>
<dbReference type="InterPro" id="IPR011060">
    <property type="entry name" value="RibuloseP-bd_barrel"/>
</dbReference>
<evidence type="ECO:0000256" key="1">
    <source>
        <dbReference type="ARBA" id="ARBA00000901"/>
    </source>
</evidence>
<dbReference type="SUPFAM" id="SSF51366">
    <property type="entry name" value="Ribulose-phoshate binding barrel"/>
    <property type="match status" value="1"/>
</dbReference>
<protein>
    <recommendedName>
        <fullName evidence="9">1-(5-phosphoribosyl)-5-[(5-phosphoribosylamino)methylideneamino] imidazole-4-carboxamide isomerase</fullName>
        <ecNumber evidence="9">5.3.1.16</ecNumber>
    </recommendedName>
    <alternativeName>
        <fullName evidence="9">Phosphoribosylformimino-5-aminoimidazole carboxamide ribotide isomerase</fullName>
    </alternativeName>
</protein>
<evidence type="ECO:0000256" key="5">
    <source>
        <dbReference type="ARBA" id="ARBA00022490"/>
    </source>
</evidence>
<feature type="active site" description="Proton donor" evidence="9">
    <location>
        <position position="131"/>
    </location>
</feature>
<evidence type="ECO:0000313" key="12">
    <source>
        <dbReference type="Proteomes" id="UP000198510"/>
    </source>
</evidence>
<dbReference type="PANTHER" id="PTHR43090:SF2">
    <property type="entry name" value="1-(5-PHOSPHORIBOSYL)-5-[(5-PHOSPHORIBOSYLAMINO)METHYLIDENEAMINO] IMIDAZOLE-4-CARBOXAMIDE ISOMERASE"/>
    <property type="match status" value="1"/>
</dbReference>
<dbReference type="GO" id="GO:0000105">
    <property type="term" value="P:L-histidine biosynthetic process"/>
    <property type="evidence" value="ECO:0007669"/>
    <property type="project" value="UniProtKB-UniRule"/>
</dbReference>
<dbReference type="EMBL" id="FNFO01000003">
    <property type="protein sequence ID" value="SDK80651.1"/>
    <property type="molecule type" value="Genomic_DNA"/>
</dbReference>
<evidence type="ECO:0000256" key="2">
    <source>
        <dbReference type="ARBA" id="ARBA00004496"/>
    </source>
</evidence>
<evidence type="ECO:0000256" key="9">
    <source>
        <dbReference type="HAMAP-Rule" id="MF_01014"/>
    </source>
</evidence>
<accession>A0A1G9EX25</accession>
<comment type="pathway">
    <text evidence="3 9">Amino-acid biosynthesis; L-histidine biosynthesis; L-histidine from 5-phospho-alpha-D-ribose 1-diphosphate: step 4/9.</text>
</comment>
<evidence type="ECO:0000256" key="10">
    <source>
        <dbReference type="RuleBase" id="RU003657"/>
    </source>
</evidence>
<dbReference type="OrthoDB" id="9807749at2"/>
<dbReference type="EC" id="5.3.1.16" evidence="9"/>
<keyword evidence="7 9" id="KW-0368">Histidine biosynthesis</keyword>
<evidence type="ECO:0000256" key="7">
    <source>
        <dbReference type="ARBA" id="ARBA00023102"/>
    </source>
</evidence>
<comment type="caution">
    <text evidence="9">Lacks conserved residue(s) required for the propagation of feature annotation.</text>
</comment>
<dbReference type="PANTHER" id="PTHR43090">
    <property type="entry name" value="1-(5-PHOSPHORIBOSYL)-5-[(5-PHOSPHORIBOSYLAMINO)METHYLIDENEAMINO] IMIDAZOLE-4-CARBOXAMIDE ISOMERASE"/>
    <property type="match status" value="1"/>
</dbReference>
<dbReference type="Proteomes" id="UP000198510">
    <property type="component" value="Unassembled WGS sequence"/>
</dbReference>
<dbReference type="AlphaFoldDB" id="A0A1G9EX25"/>
<dbReference type="CDD" id="cd04732">
    <property type="entry name" value="HisA"/>
    <property type="match status" value="1"/>
</dbReference>
<keyword evidence="6 9" id="KW-0028">Amino-acid biosynthesis</keyword>
<dbReference type="HAMAP" id="MF_01014">
    <property type="entry name" value="HisA"/>
    <property type="match status" value="1"/>
</dbReference>
<evidence type="ECO:0000313" key="11">
    <source>
        <dbReference type="EMBL" id="SDK80651.1"/>
    </source>
</evidence>
<dbReference type="STRING" id="1075417.SAMN05421823_103610"/>
<comment type="subcellular location">
    <subcellularLocation>
        <location evidence="2 9">Cytoplasm</location>
    </subcellularLocation>
</comment>
<dbReference type="Gene3D" id="3.20.20.70">
    <property type="entry name" value="Aldolase class I"/>
    <property type="match status" value="1"/>
</dbReference>
<evidence type="ECO:0000256" key="4">
    <source>
        <dbReference type="ARBA" id="ARBA00009667"/>
    </source>
</evidence>
<dbReference type="RefSeq" id="WP_089681603.1">
    <property type="nucleotide sequence ID" value="NZ_FNFO01000003.1"/>
</dbReference>
<sequence length="244" mass="27344">MIEIIPALSVSNGKCIRLTQGDFTNPTVYDYPPLQVAKAIEEHGFRRLQYQDLDGAIQGKVVNTYELRMIAAYTTLKIDFSGGIRTDGDVHTAFEYGAYTLTSNSVAVNNPELFTSWLTSYGRNKIVLAADCFSNGAVATRGWQKKTDTDVIDHIQYYYDRSILHVKCTDISRDGVMEGPNFDLYKRILDHFPDIRLMASGGVRSLKDIEELQKIGCHGVIIGKALYEGRVKLAELEKFVMSQA</sequence>
<dbReference type="GO" id="GO:0003949">
    <property type="term" value="F:1-(5-phosphoribosyl)-5-[(5-phosphoribosylamino)methylideneamino]imidazole-4-carboxamide isomerase activity"/>
    <property type="evidence" value="ECO:0007669"/>
    <property type="project" value="UniProtKB-UniRule"/>
</dbReference>
<proteinExistence type="inferred from homology"/>
<keyword evidence="8 9" id="KW-0413">Isomerase</keyword>
<evidence type="ECO:0000256" key="6">
    <source>
        <dbReference type="ARBA" id="ARBA00022605"/>
    </source>
</evidence>
<comment type="similarity">
    <text evidence="4 9 10">Belongs to the HisA/HisF family.</text>
</comment>
<keyword evidence="12" id="KW-1185">Reference proteome</keyword>
<dbReference type="InterPro" id="IPR006062">
    <property type="entry name" value="His_biosynth"/>
</dbReference>
<reference evidence="11 12" key="1">
    <citation type="submission" date="2016-10" db="EMBL/GenBank/DDBJ databases">
        <authorList>
            <person name="de Groot N.N."/>
        </authorList>
    </citation>
    <scope>NUCLEOTIDE SEQUENCE [LARGE SCALE GENOMIC DNA]</scope>
    <source>
        <strain evidence="11 12">DSM 25186</strain>
    </source>
</reference>
<name>A0A1G9EX25_9BACT</name>
<dbReference type="InterPro" id="IPR044524">
    <property type="entry name" value="Isoase_HisA-like"/>
</dbReference>
<dbReference type="GO" id="GO:0005737">
    <property type="term" value="C:cytoplasm"/>
    <property type="evidence" value="ECO:0007669"/>
    <property type="project" value="UniProtKB-SubCell"/>
</dbReference>
<evidence type="ECO:0000256" key="8">
    <source>
        <dbReference type="ARBA" id="ARBA00023235"/>
    </source>
</evidence>
<dbReference type="FunFam" id="3.20.20.70:FF:000009">
    <property type="entry name" value="1-(5-phosphoribosyl)-5-[(5-phosphoribosylamino)methylideneamino] imidazole-4-carboxamide isomerase"/>
    <property type="match status" value="1"/>
</dbReference>
<evidence type="ECO:0000256" key="3">
    <source>
        <dbReference type="ARBA" id="ARBA00005133"/>
    </source>
</evidence>
<dbReference type="Pfam" id="PF00977">
    <property type="entry name" value="His_biosynth"/>
    <property type="match status" value="1"/>
</dbReference>